<dbReference type="WBParaSite" id="SMUV_0000340501-mRNA-1">
    <property type="protein sequence ID" value="SMUV_0000340501-mRNA-1"/>
    <property type="gene ID" value="SMUV_0000340501"/>
</dbReference>
<dbReference type="InterPro" id="IPR001507">
    <property type="entry name" value="ZP_dom"/>
</dbReference>
<dbReference type="InterPro" id="IPR051962">
    <property type="entry name" value="Cuticlin"/>
</dbReference>
<evidence type="ECO:0000256" key="1">
    <source>
        <dbReference type="ARBA" id="ARBA00004251"/>
    </source>
</evidence>
<protein>
    <submittedName>
        <fullName evidence="11">ZP domain-containing protein</fullName>
    </submittedName>
</protein>
<keyword evidence="2" id="KW-0193">Cuticle</keyword>
<accession>A0A0N5AGF6</accession>
<dbReference type="PROSITE" id="PS51034">
    <property type="entry name" value="ZP_2"/>
    <property type="match status" value="1"/>
</dbReference>
<proteinExistence type="predicted"/>
<feature type="domain" description="ZP" evidence="9">
    <location>
        <begin position="10"/>
        <end position="248"/>
    </location>
</feature>
<dbReference type="Pfam" id="PF25057">
    <property type="entry name" value="CUT_N"/>
    <property type="match status" value="1"/>
</dbReference>
<evidence type="ECO:0000256" key="5">
    <source>
        <dbReference type="ARBA" id="ARBA00022729"/>
    </source>
</evidence>
<evidence type="ECO:0000313" key="11">
    <source>
        <dbReference type="WBParaSite" id="SMUV_0000340501-mRNA-1"/>
    </source>
</evidence>
<organism evidence="10 11">
    <name type="scientific">Syphacia muris</name>
    <dbReference type="NCBI Taxonomy" id="451379"/>
    <lineage>
        <taxon>Eukaryota</taxon>
        <taxon>Metazoa</taxon>
        <taxon>Ecdysozoa</taxon>
        <taxon>Nematoda</taxon>
        <taxon>Chromadorea</taxon>
        <taxon>Rhabditida</taxon>
        <taxon>Spirurina</taxon>
        <taxon>Oxyuridomorpha</taxon>
        <taxon>Oxyuroidea</taxon>
        <taxon>Oxyuridae</taxon>
        <taxon>Syphacia</taxon>
    </lineage>
</organism>
<dbReference type="InterPro" id="IPR056953">
    <property type="entry name" value="CUT_N"/>
</dbReference>
<comment type="subcellular location">
    <subcellularLocation>
        <location evidence="1">Cell membrane</location>
        <topology evidence="1">Single-pass type I membrane protein</topology>
    </subcellularLocation>
</comment>
<dbReference type="SMART" id="SM00241">
    <property type="entry name" value="ZP"/>
    <property type="match status" value="1"/>
</dbReference>
<keyword evidence="7" id="KW-0472">Membrane</keyword>
<dbReference type="GO" id="GO:0005886">
    <property type="term" value="C:plasma membrane"/>
    <property type="evidence" value="ECO:0007669"/>
    <property type="project" value="UniProtKB-SubCell"/>
</dbReference>
<dbReference type="PANTHER" id="PTHR22907:SF54">
    <property type="entry name" value="GH04558P"/>
    <property type="match status" value="1"/>
</dbReference>
<evidence type="ECO:0000256" key="8">
    <source>
        <dbReference type="SAM" id="MobiDB-lite"/>
    </source>
</evidence>
<keyword evidence="10" id="KW-1185">Reference proteome</keyword>
<reference evidence="11" key="1">
    <citation type="submission" date="2017-02" db="UniProtKB">
        <authorList>
            <consortium name="WormBaseParasite"/>
        </authorList>
    </citation>
    <scope>IDENTIFICATION</scope>
</reference>
<dbReference type="Gene3D" id="2.60.40.4100">
    <property type="entry name" value="Zona pellucida, ZP-C domain"/>
    <property type="match status" value="1"/>
</dbReference>
<keyword evidence="3" id="KW-1003">Cell membrane</keyword>
<dbReference type="STRING" id="451379.A0A0N5AGF6"/>
<dbReference type="InterPro" id="IPR042235">
    <property type="entry name" value="ZP-C_dom"/>
</dbReference>
<name>A0A0N5AGF6_9BILA</name>
<keyword evidence="5" id="KW-0732">Signal</keyword>
<evidence type="ECO:0000256" key="7">
    <source>
        <dbReference type="ARBA" id="ARBA00023136"/>
    </source>
</evidence>
<dbReference type="GO" id="GO:0042302">
    <property type="term" value="F:structural constituent of cuticle"/>
    <property type="evidence" value="ECO:0007669"/>
    <property type="project" value="UniProtKB-KW"/>
</dbReference>
<evidence type="ECO:0000256" key="2">
    <source>
        <dbReference type="ARBA" id="ARBA00022460"/>
    </source>
</evidence>
<evidence type="ECO:0000313" key="10">
    <source>
        <dbReference type="Proteomes" id="UP000046393"/>
    </source>
</evidence>
<dbReference type="Pfam" id="PF25301">
    <property type="entry name" value="CUT_C"/>
    <property type="match status" value="1"/>
</dbReference>
<sequence>MSFYGTPKVTCGPEVIEIEGETEDVFEGIVYVKHWRRSEGCATAYRRQQNSTHPRFTIPLDRLTQCADIQGIGDFHRVHVQFSSKLRDRRRSFIRSTLDISTKAIISGVSKPVKVVMSIQPDSAPDARIPSTVDVGEKLLYMWKVNEVSEVYGLRVQQCYAETRDGNKMIVINNGCSVDTELITHPKYSDSGLKAFANGHAFKFPDSDEIIITCVVETCIRRFEHLIVDGDKRLCGSPPKCDERQKRSTSGNDKEKTKIYSTETLVHQSLHVMNTAETKSLLRKLS</sequence>
<evidence type="ECO:0000256" key="6">
    <source>
        <dbReference type="ARBA" id="ARBA00022989"/>
    </source>
</evidence>
<dbReference type="PANTHER" id="PTHR22907">
    <property type="entry name" value="GH04558P"/>
    <property type="match status" value="1"/>
</dbReference>
<dbReference type="InterPro" id="IPR057475">
    <property type="entry name" value="CUT_C"/>
</dbReference>
<dbReference type="Proteomes" id="UP000046393">
    <property type="component" value="Unplaced"/>
</dbReference>
<keyword evidence="6" id="KW-1133">Transmembrane helix</keyword>
<dbReference type="AlphaFoldDB" id="A0A0N5AGF6"/>
<evidence type="ECO:0000256" key="3">
    <source>
        <dbReference type="ARBA" id="ARBA00022475"/>
    </source>
</evidence>
<evidence type="ECO:0000256" key="4">
    <source>
        <dbReference type="ARBA" id="ARBA00022692"/>
    </source>
</evidence>
<keyword evidence="4" id="KW-0812">Transmembrane</keyword>
<evidence type="ECO:0000259" key="9">
    <source>
        <dbReference type="PROSITE" id="PS51034"/>
    </source>
</evidence>
<feature type="region of interest" description="Disordered" evidence="8">
    <location>
        <begin position="239"/>
        <end position="258"/>
    </location>
</feature>